<name>A0A2P4UJF3_9ACTN</name>
<dbReference type="PANTHER" id="PTHR43335:SF2">
    <property type="entry name" value="ABC TRANSPORTER, ATP-BINDING PROTEIN"/>
    <property type="match status" value="1"/>
</dbReference>
<dbReference type="SMART" id="SM00382">
    <property type="entry name" value="AAA"/>
    <property type="match status" value="1"/>
</dbReference>
<dbReference type="GO" id="GO:0005524">
    <property type="term" value="F:ATP binding"/>
    <property type="evidence" value="ECO:0007669"/>
    <property type="project" value="UniProtKB-KW"/>
</dbReference>
<evidence type="ECO:0000313" key="7">
    <source>
        <dbReference type="EMBL" id="POM25174.1"/>
    </source>
</evidence>
<keyword evidence="8" id="KW-1185">Reference proteome</keyword>
<comment type="similarity">
    <text evidence="1">Belongs to the ABC transporter superfamily.</text>
</comment>
<dbReference type="EMBL" id="MTBP01000002">
    <property type="protein sequence ID" value="POM25174.1"/>
    <property type="molecule type" value="Genomic_DNA"/>
</dbReference>
<organism evidence="7 8">
    <name type="scientific">Actinomadura rubteroloni</name>
    <dbReference type="NCBI Taxonomy" id="1926885"/>
    <lineage>
        <taxon>Bacteria</taxon>
        <taxon>Bacillati</taxon>
        <taxon>Actinomycetota</taxon>
        <taxon>Actinomycetes</taxon>
        <taxon>Streptosporangiales</taxon>
        <taxon>Thermomonosporaceae</taxon>
        <taxon>Actinomadura</taxon>
    </lineage>
</organism>
<dbReference type="InterPro" id="IPR027417">
    <property type="entry name" value="P-loop_NTPase"/>
</dbReference>
<dbReference type="Gene3D" id="3.40.50.300">
    <property type="entry name" value="P-loop containing nucleotide triphosphate hydrolases"/>
    <property type="match status" value="1"/>
</dbReference>
<reference evidence="7 8" key="1">
    <citation type="journal article" date="2017" name="Chemistry">
        <title>Isolation, Biosynthesis and Chemical Modifications of Rubterolones A-F: Rare Tropolone Alkaloids from Actinomadura sp. 5-2.</title>
        <authorList>
            <person name="Guo H."/>
            <person name="Benndorf R."/>
            <person name="Leichnitz D."/>
            <person name="Klassen J.L."/>
            <person name="Vollmers J."/>
            <person name="Gorls H."/>
            <person name="Steinacker M."/>
            <person name="Weigel C."/>
            <person name="Dahse H.M."/>
            <person name="Kaster A.K."/>
            <person name="de Beer Z.W."/>
            <person name="Poulsen M."/>
            <person name="Beemelmanns C."/>
        </authorList>
    </citation>
    <scope>NUCLEOTIDE SEQUENCE [LARGE SCALE GENOMIC DNA]</scope>
    <source>
        <strain evidence="7 8">5-2</strain>
    </source>
</reference>
<keyword evidence="2" id="KW-0813">Transport</keyword>
<dbReference type="InterPro" id="IPR003439">
    <property type="entry name" value="ABC_transporter-like_ATP-bd"/>
</dbReference>
<feature type="region of interest" description="Disordered" evidence="5">
    <location>
        <begin position="218"/>
        <end position="306"/>
    </location>
</feature>
<accession>A0A2P4UJF3</accession>
<feature type="compositionally biased region" description="Low complexity" evidence="5">
    <location>
        <begin position="263"/>
        <end position="273"/>
    </location>
</feature>
<feature type="domain" description="ABC transporter" evidence="6">
    <location>
        <begin position="3"/>
        <end position="238"/>
    </location>
</feature>
<evidence type="ECO:0000256" key="5">
    <source>
        <dbReference type="SAM" id="MobiDB-lite"/>
    </source>
</evidence>
<evidence type="ECO:0000313" key="8">
    <source>
        <dbReference type="Proteomes" id="UP000242367"/>
    </source>
</evidence>
<evidence type="ECO:0000256" key="4">
    <source>
        <dbReference type="ARBA" id="ARBA00022840"/>
    </source>
</evidence>
<comment type="caution">
    <text evidence="7">The sequence shown here is derived from an EMBL/GenBank/DDBJ whole genome shotgun (WGS) entry which is preliminary data.</text>
</comment>
<evidence type="ECO:0000256" key="2">
    <source>
        <dbReference type="ARBA" id="ARBA00022448"/>
    </source>
</evidence>
<dbReference type="Proteomes" id="UP000242367">
    <property type="component" value="Unassembled WGS sequence"/>
</dbReference>
<dbReference type="AlphaFoldDB" id="A0A2P4UJF3"/>
<dbReference type="PANTHER" id="PTHR43335">
    <property type="entry name" value="ABC TRANSPORTER, ATP-BINDING PROTEIN"/>
    <property type="match status" value="1"/>
</dbReference>
<dbReference type="InterPro" id="IPR003593">
    <property type="entry name" value="AAA+_ATPase"/>
</dbReference>
<keyword evidence="4 7" id="KW-0067">ATP-binding</keyword>
<protein>
    <submittedName>
        <fullName evidence="7">Putative ABC transporter ATP-binding protein YbhF</fullName>
    </submittedName>
</protein>
<evidence type="ECO:0000256" key="1">
    <source>
        <dbReference type="ARBA" id="ARBA00005417"/>
    </source>
</evidence>
<keyword evidence="3" id="KW-0547">Nucleotide-binding</keyword>
<dbReference type="PROSITE" id="PS50893">
    <property type="entry name" value="ABC_TRANSPORTER_2"/>
    <property type="match status" value="1"/>
</dbReference>
<sequence length="306" mass="31074">MVADFSAIVAAGMGVRRGGRWLLRPVAFGVAEGVVGLAGQPGSGKTTLLATFATLRRPSTGALRILGHDAGNSAGLRAIRARVGYLPARISFAANMTAGEFVGYAAYYKGMRAPAARAALKRLDLADAAGTELAHLPPDVRLRAGLAATCVHEPDLVLLDEPLAGLSTGRPGDAAAARELIPLLRSLAPTVIVTAEAEDDLGGWCDRVLTLARGRLTDGTSVPVGTRPGDSGDADPTAGGPLARSFGGSMTRALRGAVRRTTRATARATARGASDARGDAARGTAADGRPARVRAGRTPAGSTAGV</sequence>
<evidence type="ECO:0000259" key="6">
    <source>
        <dbReference type="PROSITE" id="PS50893"/>
    </source>
</evidence>
<evidence type="ECO:0000256" key="3">
    <source>
        <dbReference type="ARBA" id="ARBA00022741"/>
    </source>
</evidence>
<dbReference type="Pfam" id="PF00005">
    <property type="entry name" value="ABC_tran"/>
    <property type="match status" value="1"/>
</dbReference>
<proteinExistence type="inferred from homology"/>
<dbReference type="SUPFAM" id="SSF52540">
    <property type="entry name" value="P-loop containing nucleoside triphosphate hydrolases"/>
    <property type="match status" value="1"/>
</dbReference>
<dbReference type="GO" id="GO:0016887">
    <property type="term" value="F:ATP hydrolysis activity"/>
    <property type="evidence" value="ECO:0007669"/>
    <property type="project" value="InterPro"/>
</dbReference>
<gene>
    <name evidence="7" type="primary">ybhF_2</name>
    <name evidence="7" type="ORF">BTM25_38170</name>
</gene>